<evidence type="ECO:0000313" key="4">
    <source>
        <dbReference type="Proteomes" id="UP000319143"/>
    </source>
</evidence>
<accession>A0A5C6D988</accession>
<gene>
    <name evidence="3" type="ORF">Poly41_60110</name>
</gene>
<feature type="coiled-coil region" evidence="1">
    <location>
        <begin position="81"/>
        <end position="108"/>
    </location>
</feature>
<sequence length="214" mass="24222">MKAIEKDRDRRYESASAFAADVQRYLAGEAVEACPPSTVYRLRKFARRNRVSLMTASLIAFAMLIGTGVSVWQANRAVAAEQVANQERATAERNLETALDAIEQLLAHVGNPELADIPKVQDIRAEILHVRFRGNQHRFASTMGYGIEPLCGMEHRIASTRRCRIEPRRGNRPWNSLRQRRCIPQPTLRDAVKPQSAPWVTARVTPQNLKGFYK</sequence>
<keyword evidence="2" id="KW-1133">Transmembrane helix</keyword>
<feature type="transmembrane region" description="Helical" evidence="2">
    <location>
        <begin position="51"/>
        <end position="72"/>
    </location>
</feature>
<keyword evidence="1" id="KW-0175">Coiled coil</keyword>
<proteinExistence type="predicted"/>
<dbReference type="EMBL" id="SJPV01000015">
    <property type="protein sequence ID" value="TWU31776.1"/>
    <property type="molecule type" value="Genomic_DNA"/>
</dbReference>
<keyword evidence="4" id="KW-1185">Reference proteome</keyword>
<evidence type="ECO:0000313" key="3">
    <source>
        <dbReference type="EMBL" id="TWU31776.1"/>
    </source>
</evidence>
<evidence type="ECO:0000256" key="2">
    <source>
        <dbReference type="SAM" id="Phobius"/>
    </source>
</evidence>
<dbReference type="AlphaFoldDB" id="A0A5C6D988"/>
<keyword evidence="2" id="KW-0812">Transmembrane</keyword>
<dbReference type="Proteomes" id="UP000319143">
    <property type="component" value="Unassembled WGS sequence"/>
</dbReference>
<organism evidence="3 4">
    <name type="scientific">Novipirellula artificiosorum</name>
    <dbReference type="NCBI Taxonomy" id="2528016"/>
    <lineage>
        <taxon>Bacteria</taxon>
        <taxon>Pseudomonadati</taxon>
        <taxon>Planctomycetota</taxon>
        <taxon>Planctomycetia</taxon>
        <taxon>Pirellulales</taxon>
        <taxon>Pirellulaceae</taxon>
        <taxon>Novipirellula</taxon>
    </lineage>
</organism>
<reference evidence="3 4" key="1">
    <citation type="submission" date="2019-02" db="EMBL/GenBank/DDBJ databases">
        <title>Deep-cultivation of Planctomycetes and their phenomic and genomic characterization uncovers novel biology.</title>
        <authorList>
            <person name="Wiegand S."/>
            <person name="Jogler M."/>
            <person name="Boedeker C."/>
            <person name="Pinto D."/>
            <person name="Vollmers J."/>
            <person name="Rivas-Marin E."/>
            <person name="Kohn T."/>
            <person name="Peeters S.H."/>
            <person name="Heuer A."/>
            <person name="Rast P."/>
            <person name="Oberbeckmann S."/>
            <person name="Bunk B."/>
            <person name="Jeske O."/>
            <person name="Meyerdierks A."/>
            <person name="Storesund J.E."/>
            <person name="Kallscheuer N."/>
            <person name="Luecker S."/>
            <person name="Lage O.M."/>
            <person name="Pohl T."/>
            <person name="Merkel B.J."/>
            <person name="Hornburger P."/>
            <person name="Mueller R.-W."/>
            <person name="Bruemmer F."/>
            <person name="Labrenz M."/>
            <person name="Spormann A.M."/>
            <person name="Op Den Camp H."/>
            <person name="Overmann J."/>
            <person name="Amann R."/>
            <person name="Jetten M.S.M."/>
            <person name="Mascher T."/>
            <person name="Medema M.H."/>
            <person name="Devos D.P."/>
            <person name="Kaster A.-K."/>
            <person name="Ovreas L."/>
            <person name="Rohde M."/>
            <person name="Galperin M.Y."/>
            <person name="Jogler C."/>
        </authorList>
    </citation>
    <scope>NUCLEOTIDE SEQUENCE [LARGE SCALE GENOMIC DNA]</scope>
    <source>
        <strain evidence="3 4">Poly41</strain>
    </source>
</reference>
<evidence type="ECO:0000256" key="1">
    <source>
        <dbReference type="SAM" id="Coils"/>
    </source>
</evidence>
<keyword evidence="2" id="KW-0472">Membrane</keyword>
<name>A0A5C6D988_9BACT</name>
<comment type="caution">
    <text evidence="3">The sequence shown here is derived from an EMBL/GenBank/DDBJ whole genome shotgun (WGS) entry which is preliminary data.</text>
</comment>
<protein>
    <submittedName>
        <fullName evidence="3">Uncharacterized protein</fullName>
    </submittedName>
</protein>